<accession>A0A1X6MYM7</accession>
<dbReference type="InterPro" id="IPR021109">
    <property type="entry name" value="Peptidase_aspartic_dom_sf"/>
</dbReference>
<dbReference type="Gene3D" id="2.40.70.10">
    <property type="entry name" value="Acid Proteases"/>
    <property type="match status" value="1"/>
</dbReference>
<organism evidence="2 3">
    <name type="scientific">Postia placenta MAD-698-R-SB12</name>
    <dbReference type="NCBI Taxonomy" id="670580"/>
    <lineage>
        <taxon>Eukaryota</taxon>
        <taxon>Fungi</taxon>
        <taxon>Dikarya</taxon>
        <taxon>Basidiomycota</taxon>
        <taxon>Agaricomycotina</taxon>
        <taxon>Agaricomycetes</taxon>
        <taxon>Polyporales</taxon>
        <taxon>Adustoporiaceae</taxon>
        <taxon>Rhodonia</taxon>
    </lineage>
</organism>
<dbReference type="GeneID" id="36324270"/>
<dbReference type="Pfam" id="PF00026">
    <property type="entry name" value="Asp"/>
    <property type="match status" value="1"/>
</dbReference>
<protein>
    <recommendedName>
        <fullName evidence="1">Peptidase A1 domain-containing protein</fullName>
    </recommendedName>
</protein>
<dbReference type="OrthoDB" id="15189at2759"/>
<proteinExistence type="predicted"/>
<evidence type="ECO:0000313" key="2">
    <source>
        <dbReference type="EMBL" id="OSX61350.1"/>
    </source>
</evidence>
<evidence type="ECO:0000313" key="3">
    <source>
        <dbReference type="Proteomes" id="UP000194127"/>
    </source>
</evidence>
<reference evidence="2 3" key="1">
    <citation type="submission" date="2017-04" db="EMBL/GenBank/DDBJ databases">
        <title>Genome Sequence of the Model Brown-Rot Fungus Postia placenta SB12.</title>
        <authorList>
            <consortium name="DOE Joint Genome Institute"/>
            <person name="Gaskell J."/>
            <person name="Kersten P."/>
            <person name="Larrondo L.F."/>
            <person name="Canessa P."/>
            <person name="Martinez D."/>
            <person name="Hibbett D."/>
            <person name="Schmoll M."/>
            <person name="Kubicek C.P."/>
            <person name="Martinez A.T."/>
            <person name="Yadav J."/>
            <person name="Master E."/>
            <person name="Magnuson J.K."/>
            <person name="James T."/>
            <person name="Yaver D."/>
            <person name="Berka R."/>
            <person name="Labutti K."/>
            <person name="Lipzen A."/>
            <person name="Aerts A."/>
            <person name="Barry K."/>
            <person name="Henrissat B."/>
            <person name="Blanchette R."/>
            <person name="Grigoriev I."/>
            <person name="Cullen D."/>
        </authorList>
    </citation>
    <scope>NUCLEOTIDE SEQUENCE [LARGE SCALE GENOMIC DNA]</scope>
    <source>
        <strain evidence="2 3">MAD-698-R-SB12</strain>
    </source>
</reference>
<dbReference type="AlphaFoldDB" id="A0A1X6MYM7"/>
<gene>
    <name evidence="2" type="ORF">POSPLADRAFT_1047563</name>
</gene>
<sequence length="344" mass="37112">MHMRWNLLSPGLCSGKFCKCKLCVISIHAATAETHGNAHVPLAQLNYKWGNPFGTSKGERDDLCTESGRRASIYDVNVTERRRTNNIRRSIHSWYILTLSPRAIVSPVETSSTGNPLPEYANVTDQPILPIVNTTEGRQNWTVMIDSIIFNNATLEVNALSIPPGQPTIAPYVPCTAMIEVAFVIGGIAYAVNPLDLVTPVGWASNGTNIHNGAFMALGESDSAGPLIVLGQSFLRNAYALYNLNPTGNSNKNTTLPFVQLLSVTDAKEAAANSTAQNNARLEAYTAAYGFKYVAQSSAQGLQKASVPGWILLVGASVFRLELDVLSMDFHAGLVSFMHLIGAC</sequence>
<name>A0A1X6MYM7_9APHY</name>
<dbReference type="RefSeq" id="XP_024338144.1">
    <property type="nucleotide sequence ID" value="XM_024479320.1"/>
</dbReference>
<dbReference type="SUPFAM" id="SSF50630">
    <property type="entry name" value="Acid proteases"/>
    <property type="match status" value="1"/>
</dbReference>
<dbReference type="EMBL" id="KZ110599">
    <property type="protein sequence ID" value="OSX61350.1"/>
    <property type="molecule type" value="Genomic_DNA"/>
</dbReference>
<keyword evidence="3" id="KW-1185">Reference proteome</keyword>
<dbReference type="InterPro" id="IPR033121">
    <property type="entry name" value="PEPTIDASE_A1"/>
</dbReference>
<feature type="domain" description="Peptidase A1" evidence="1">
    <location>
        <begin position="172"/>
        <end position="245"/>
    </location>
</feature>
<evidence type="ECO:0000259" key="1">
    <source>
        <dbReference type="Pfam" id="PF00026"/>
    </source>
</evidence>
<dbReference type="STRING" id="670580.A0A1X6MYM7"/>
<dbReference type="Proteomes" id="UP000194127">
    <property type="component" value="Unassembled WGS sequence"/>
</dbReference>